<dbReference type="PANTHER" id="PTHR33988:SF2">
    <property type="entry name" value="ENDORIBONUCLEASE MAZF"/>
    <property type="match status" value="1"/>
</dbReference>
<keyword evidence="2" id="KW-1185">Reference proteome</keyword>
<dbReference type="GO" id="GO:0016075">
    <property type="term" value="P:rRNA catabolic process"/>
    <property type="evidence" value="ECO:0007669"/>
    <property type="project" value="TreeGrafter"/>
</dbReference>
<dbReference type="EMBL" id="RAPO01000002">
    <property type="protein sequence ID" value="RKD95650.1"/>
    <property type="molecule type" value="Genomic_DNA"/>
</dbReference>
<dbReference type="AlphaFoldDB" id="A0A419WJJ9"/>
<evidence type="ECO:0000313" key="1">
    <source>
        <dbReference type="EMBL" id="RKD95650.1"/>
    </source>
</evidence>
<dbReference type="Proteomes" id="UP000283805">
    <property type="component" value="Unassembled WGS sequence"/>
</dbReference>
<evidence type="ECO:0000313" key="2">
    <source>
        <dbReference type="Proteomes" id="UP000283805"/>
    </source>
</evidence>
<dbReference type="RefSeq" id="WP_120244898.1">
    <property type="nucleotide sequence ID" value="NZ_RAPO01000002.1"/>
</dbReference>
<dbReference type="Pfam" id="PF02452">
    <property type="entry name" value="PemK_toxin"/>
    <property type="match status" value="1"/>
</dbReference>
<dbReference type="GO" id="GO:0003677">
    <property type="term" value="F:DNA binding"/>
    <property type="evidence" value="ECO:0007669"/>
    <property type="project" value="InterPro"/>
</dbReference>
<dbReference type="InterPro" id="IPR003477">
    <property type="entry name" value="PemK-like"/>
</dbReference>
<gene>
    <name evidence="1" type="ORF">ATJ93_2511</name>
</gene>
<reference evidence="1 2" key="1">
    <citation type="submission" date="2018-09" db="EMBL/GenBank/DDBJ databases">
        <title>Genomic Encyclopedia of Archaeal and Bacterial Type Strains, Phase II (KMG-II): from individual species to whole genera.</title>
        <authorList>
            <person name="Goeker M."/>
        </authorList>
    </citation>
    <scope>NUCLEOTIDE SEQUENCE [LARGE SCALE GENOMIC DNA]</scope>
    <source>
        <strain evidence="1 2">DSM 13151</strain>
    </source>
</reference>
<dbReference type="OrthoDB" id="350541at2157"/>
<proteinExistence type="predicted"/>
<dbReference type="GO" id="GO:0006402">
    <property type="term" value="P:mRNA catabolic process"/>
    <property type="evidence" value="ECO:0007669"/>
    <property type="project" value="TreeGrafter"/>
</dbReference>
<accession>A0A419WJJ9</accession>
<organism evidence="1 2">
    <name type="scientific">Halopiger aswanensis</name>
    <dbReference type="NCBI Taxonomy" id="148449"/>
    <lineage>
        <taxon>Archaea</taxon>
        <taxon>Methanobacteriati</taxon>
        <taxon>Methanobacteriota</taxon>
        <taxon>Stenosarchaea group</taxon>
        <taxon>Halobacteria</taxon>
        <taxon>Halobacteriales</taxon>
        <taxon>Natrialbaceae</taxon>
        <taxon>Halopiger</taxon>
    </lineage>
</organism>
<name>A0A419WJJ9_9EURY</name>
<dbReference type="SUPFAM" id="SSF50118">
    <property type="entry name" value="Cell growth inhibitor/plasmid maintenance toxic component"/>
    <property type="match status" value="1"/>
</dbReference>
<dbReference type="Gene3D" id="2.30.30.110">
    <property type="match status" value="1"/>
</dbReference>
<protein>
    <submittedName>
        <fullName evidence="1">mRNA interferase MazF</fullName>
    </submittedName>
</protein>
<sequence>MSSVSRGDVVWVTFPDPDDIPDEEFENPHPAVVVQNDTRNQRYDTTIVAPLTTSQDSPEEFADVAVPSTSEGVEEDSIAKLGMLSTVSVPGRIMDQSENSDVWKMGELSASKMNEIEARLEVLLGIA</sequence>
<dbReference type="InterPro" id="IPR011067">
    <property type="entry name" value="Plasmid_toxin/cell-grow_inhib"/>
</dbReference>
<comment type="caution">
    <text evidence="1">The sequence shown here is derived from an EMBL/GenBank/DDBJ whole genome shotgun (WGS) entry which is preliminary data.</text>
</comment>
<dbReference type="PANTHER" id="PTHR33988">
    <property type="entry name" value="ENDORIBONUCLEASE MAZF-RELATED"/>
    <property type="match status" value="1"/>
</dbReference>
<dbReference type="GO" id="GO:0004521">
    <property type="term" value="F:RNA endonuclease activity"/>
    <property type="evidence" value="ECO:0007669"/>
    <property type="project" value="TreeGrafter"/>
</dbReference>